<evidence type="ECO:0000259" key="8">
    <source>
        <dbReference type="Pfam" id="PF14322"/>
    </source>
</evidence>
<evidence type="ECO:0000256" key="5">
    <source>
        <dbReference type="ARBA" id="ARBA00023237"/>
    </source>
</evidence>
<comment type="similarity">
    <text evidence="2">Belongs to the SusD family.</text>
</comment>
<comment type="caution">
    <text evidence="9">The sequence shown here is derived from an EMBL/GenBank/DDBJ whole genome shotgun (WGS) entry which is preliminary data.</text>
</comment>
<name>A0A5C6KHG2_PARDI</name>
<dbReference type="Pfam" id="PF07980">
    <property type="entry name" value="SusD_RagB"/>
    <property type="match status" value="1"/>
</dbReference>
<dbReference type="InterPro" id="IPR011990">
    <property type="entry name" value="TPR-like_helical_dom_sf"/>
</dbReference>
<dbReference type="SUPFAM" id="SSF48452">
    <property type="entry name" value="TPR-like"/>
    <property type="match status" value="1"/>
</dbReference>
<feature type="signal peptide" evidence="6">
    <location>
        <begin position="1"/>
        <end position="19"/>
    </location>
</feature>
<dbReference type="InterPro" id="IPR033985">
    <property type="entry name" value="SusD-like_N"/>
</dbReference>
<dbReference type="AlphaFoldDB" id="A0A5C6KHG2"/>
<keyword evidence="3 6" id="KW-0732">Signal</keyword>
<keyword evidence="4" id="KW-0472">Membrane</keyword>
<accession>A0A5C6KHG2</accession>
<feature type="domain" description="RagB/SusD" evidence="7">
    <location>
        <begin position="360"/>
        <end position="564"/>
    </location>
</feature>
<reference evidence="9 10" key="1">
    <citation type="submission" date="2019-07" db="EMBL/GenBank/DDBJ databases">
        <title>Genome sequencing of Parabacteroides distasonis iSURF_7.</title>
        <authorList>
            <person name="Degefu H.N."/>
            <person name="Ruoff K.L."/>
            <person name="Price C.E."/>
            <person name="Valls R.A."/>
            <person name="O'Toole G.A."/>
        </authorList>
    </citation>
    <scope>NUCLEOTIDE SEQUENCE [LARGE SCALE GENOMIC DNA]</scope>
    <source>
        <strain evidence="9 10">CFPLTA003_1B</strain>
    </source>
</reference>
<dbReference type="PROSITE" id="PS51257">
    <property type="entry name" value="PROKAR_LIPOPROTEIN"/>
    <property type="match status" value="1"/>
</dbReference>
<evidence type="ECO:0000256" key="4">
    <source>
        <dbReference type="ARBA" id="ARBA00023136"/>
    </source>
</evidence>
<feature type="chain" id="PRO_5022808404" evidence="6">
    <location>
        <begin position="20"/>
        <end position="574"/>
    </location>
</feature>
<organism evidence="9 10">
    <name type="scientific">Parabacteroides distasonis</name>
    <dbReference type="NCBI Taxonomy" id="823"/>
    <lineage>
        <taxon>Bacteria</taxon>
        <taxon>Pseudomonadati</taxon>
        <taxon>Bacteroidota</taxon>
        <taxon>Bacteroidia</taxon>
        <taxon>Bacteroidales</taxon>
        <taxon>Tannerellaceae</taxon>
        <taxon>Parabacteroides</taxon>
    </lineage>
</organism>
<evidence type="ECO:0000256" key="1">
    <source>
        <dbReference type="ARBA" id="ARBA00004442"/>
    </source>
</evidence>
<evidence type="ECO:0000313" key="10">
    <source>
        <dbReference type="Proteomes" id="UP000315827"/>
    </source>
</evidence>
<gene>
    <name evidence="9" type="ORF">FSA05_07190</name>
</gene>
<protein>
    <submittedName>
        <fullName evidence="9">RagB/SusD family nutrient uptake outer membrane protein</fullName>
    </submittedName>
</protein>
<dbReference type="Gene3D" id="1.25.40.390">
    <property type="match status" value="1"/>
</dbReference>
<evidence type="ECO:0000256" key="2">
    <source>
        <dbReference type="ARBA" id="ARBA00006275"/>
    </source>
</evidence>
<feature type="domain" description="SusD-like N-terminal" evidence="8">
    <location>
        <begin position="20"/>
        <end position="219"/>
    </location>
</feature>
<evidence type="ECO:0000256" key="3">
    <source>
        <dbReference type="ARBA" id="ARBA00022729"/>
    </source>
</evidence>
<dbReference type="Pfam" id="PF14322">
    <property type="entry name" value="SusD-like_3"/>
    <property type="match status" value="1"/>
</dbReference>
<dbReference type="GO" id="GO:0009279">
    <property type="term" value="C:cell outer membrane"/>
    <property type="evidence" value="ECO:0007669"/>
    <property type="project" value="UniProtKB-SubCell"/>
</dbReference>
<dbReference type="RefSeq" id="WP_146375244.1">
    <property type="nucleotide sequence ID" value="NZ_VOHW01000003.1"/>
</dbReference>
<sequence length="574" mass="64983">MKRYVLMLLAGLIWLSSCEDFLDTESYTKQTSDNYPASAKDVDNMVTGVYTILNSLSTDYSSSYFFVSEVASDDRFGGGGANDKHFQAPGHLMNFGTDMLRPAWIDYYKGIFRANMAIENLDKCVEFVSESALDNYKGQVHFLRAFYVNDAAEMWGSIPLPFTSEALDIPATDIDVIYGHIAYDLKSAIEFLPATRYTETVSGRITKWAAEALMARVFLFYTGFYEKTDLPLGDGAGNNVGVISKNEVIGWVDDCIANSGHNLVNDYRRLWAYSNTYTAKDYDYVADLSASGNTWMMDGENPEHVFVIKCSSMSDWGTVTGYGNQWDLAFGLRDPGNGTENTFPFGRGWGVGSASPSLWNEWKESEPLDPRREASMFSVTEDYPDYVQGADRQMEDSQFWPKKYMPIQAYDENGERRNTFASLMYGRTDDAYDLGHVDDLCLIRYADVLLMQSELKENADGMNLVRARAGLPPVDYSMEALRKERRFELAFEGRRWADIRRWHIAEQCLRNQVGQPLYNEGRPSVMKDFGVGYVARYQATNGFFKIPESEINLSSGTLVQNEGWEGPDSEYIGW</sequence>
<dbReference type="EMBL" id="VOHW01000003">
    <property type="protein sequence ID" value="TWV62812.1"/>
    <property type="molecule type" value="Genomic_DNA"/>
</dbReference>
<evidence type="ECO:0000256" key="6">
    <source>
        <dbReference type="SAM" id="SignalP"/>
    </source>
</evidence>
<proteinExistence type="inferred from homology"/>
<dbReference type="InterPro" id="IPR012944">
    <property type="entry name" value="SusD_RagB_dom"/>
</dbReference>
<evidence type="ECO:0000259" key="7">
    <source>
        <dbReference type="Pfam" id="PF07980"/>
    </source>
</evidence>
<dbReference type="Proteomes" id="UP000315827">
    <property type="component" value="Unassembled WGS sequence"/>
</dbReference>
<evidence type="ECO:0000313" key="9">
    <source>
        <dbReference type="EMBL" id="TWV62812.1"/>
    </source>
</evidence>
<comment type="subcellular location">
    <subcellularLocation>
        <location evidence="1">Cell outer membrane</location>
    </subcellularLocation>
</comment>
<keyword evidence="5" id="KW-0998">Cell outer membrane</keyword>